<dbReference type="Proteomes" id="UP000022311">
    <property type="component" value="Unassembled WGS sequence"/>
</dbReference>
<dbReference type="EMBL" id="JALD01000074">
    <property type="protein sequence ID" value="EUD09260.1"/>
    <property type="molecule type" value="Genomic_DNA"/>
</dbReference>
<feature type="binding site" evidence="7">
    <location>
        <position position="179"/>
    </location>
    <ligand>
        <name>L-glutamine</name>
        <dbReference type="ChEBI" id="CHEBI:58359"/>
    </ligand>
</feature>
<feature type="binding site" evidence="7">
    <location>
        <position position="397"/>
    </location>
    <ligand>
        <name>deamido-NAD(+)</name>
        <dbReference type="ChEBI" id="CHEBI:58437"/>
        <note>ligand shared between two neighboring subunits</note>
    </ligand>
</feature>
<protein>
    <recommendedName>
        <fullName evidence="7 8">Glutamine-dependent NAD(+) synthetase</fullName>
        <ecNumber evidence="7 8">6.3.5.1</ecNumber>
    </recommendedName>
    <alternativeName>
        <fullName evidence="7 8">NAD(+) synthase [glutamine-hydrolyzing]</fullName>
    </alternativeName>
</protein>
<dbReference type="RefSeq" id="WP_036963915.1">
    <property type="nucleotide sequence ID" value="NZ_JALD01000074.1"/>
</dbReference>
<dbReference type="InterPro" id="IPR022310">
    <property type="entry name" value="NAD/GMP_synthase"/>
</dbReference>
<feature type="active site" description="Nucleophile; for glutaminase activity" evidence="7">
    <location>
        <position position="147"/>
    </location>
</feature>
<feature type="domain" description="CN hydrolase" evidence="10">
    <location>
        <begin position="5"/>
        <end position="246"/>
    </location>
</feature>
<keyword evidence="6 7" id="KW-0520">NAD</keyword>
<comment type="function">
    <text evidence="7">Catalyzes the ATP-dependent amidation of deamido-NAD to form NAD. Uses L-glutamine as a nitrogen source.</text>
</comment>
<organism evidence="11 12">
    <name type="scientific">Providencia alcalifaciens 205/92</name>
    <dbReference type="NCBI Taxonomy" id="1256988"/>
    <lineage>
        <taxon>Bacteria</taxon>
        <taxon>Pseudomonadati</taxon>
        <taxon>Pseudomonadota</taxon>
        <taxon>Gammaproteobacteria</taxon>
        <taxon>Enterobacterales</taxon>
        <taxon>Morganellaceae</taxon>
        <taxon>Providencia</taxon>
    </lineage>
</organism>
<dbReference type="CDD" id="cd00553">
    <property type="entry name" value="NAD_synthase"/>
    <property type="match status" value="1"/>
</dbReference>
<feature type="binding site" evidence="7">
    <location>
        <position position="507"/>
    </location>
    <ligand>
        <name>deamido-NAD(+)</name>
        <dbReference type="ChEBI" id="CHEBI:58437"/>
        <note>ligand shared between two neighboring subunits</note>
    </ligand>
</feature>
<comment type="caution">
    <text evidence="11">The sequence shown here is derived from an EMBL/GenBank/DDBJ whole genome shotgun (WGS) entry which is preliminary data.</text>
</comment>
<dbReference type="Gene3D" id="3.40.50.620">
    <property type="entry name" value="HUPs"/>
    <property type="match status" value="1"/>
</dbReference>
<dbReference type="AlphaFoldDB" id="A0AAV3M0R9"/>
<sequence length="540" mass="60632">MSRKLNISLAQLNWLVGDIEGNCERMLQTVEEQGKNTDIVMFSELALTGYSPEDLLFRHDFEERCTAQLKRLQQASSQCGIIVGHPWYEENEIYNALSFFYQGKLLARYFKQELPNYGVFDEPRYFTAAEKTCVVEFKGYQLGLLICEDIWYDEPIDAVKGAGADLVLTINASPYDLNKEHIRSDLLVEHAQRTGLPIVYLNQVGGQDELVFDGGSKVLANKGKQVYQMVEFAEQVATVTFEDVKLVTEQPKQPEASQIAQVYQALVLATRDYINKNGFNGAILGLSGGIDSGLTVAIAADAIGEDRVQAVMMPFRYTSEMSIHDAKEQAELLGVEFDIVSIEPMFDAFMAQLQPMFEGTQPDTTEENLQARCRAVILMAMSNKRRRLVLTTSNKSESAVGYSTLYGDMAGGFDVLKDVPKTLVFELAKYRNTISPAIPQRVIDRPPSAELAPGQLDQDSLPPYDVLDAILDGYVEKDLSVADLIKLGFDREIVRKVVRLVDINEYKRRQAPVGPRITMRNFGKDRRYPITSGFGRKNWS</sequence>
<dbReference type="SUPFAM" id="SSF56317">
    <property type="entry name" value="Carbon-nitrogen hydrolase"/>
    <property type="match status" value="1"/>
</dbReference>
<evidence type="ECO:0000256" key="4">
    <source>
        <dbReference type="ARBA" id="ARBA00022741"/>
    </source>
</evidence>
<keyword evidence="4 7" id="KW-0547">Nucleotide-binding</keyword>
<evidence type="ECO:0000256" key="3">
    <source>
        <dbReference type="ARBA" id="ARBA00022598"/>
    </source>
</evidence>
<dbReference type="PANTHER" id="PTHR23090:SF9">
    <property type="entry name" value="GLUTAMINE-DEPENDENT NAD(+) SYNTHETASE"/>
    <property type="match status" value="1"/>
</dbReference>
<evidence type="ECO:0000256" key="2">
    <source>
        <dbReference type="ARBA" id="ARBA00007145"/>
    </source>
</evidence>
<evidence type="ECO:0000313" key="11">
    <source>
        <dbReference type="EMBL" id="EUD09260.1"/>
    </source>
</evidence>
<proteinExistence type="inferred from homology"/>
<dbReference type="NCBIfam" id="NF010588">
    <property type="entry name" value="PRK13981.1"/>
    <property type="match status" value="1"/>
</dbReference>
<evidence type="ECO:0000256" key="6">
    <source>
        <dbReference type="ARBA" id="ARBA00023027"/>
    </source>
</evidence>
<keyword evidence="3 7" id="KW-0436">Ligase</keyword>
<comment type="caution">
    <text evidence="7">Lacks conserved residue(s) required for the propagation of feature annotation.</text>
</comment>
<feature type="binding site" evidence="7">
    <location>
        <begin position="285"/>
        <end position="292"/>
    </location>
    <ligand>
        <name>ATP</name>
        <dbReference type="ChEBI" id="CHEBI:30616"/>
    </ligand>
</feature>
<dbReference type="GO" id="GO:0005737">
    <property type="term" value="C:cytoplasm"/>
    <property type="evidence" value="ECO:0007669"/>
    <property type="project" value="InterPro"/>
</dbReference>
<dbReference type="Pfam" id="PF02540">
    <property type="entry name" value="NAD_synthase"/>
    <property type="match status" value="1"/>
</dbReference>
<comment type="similarity">
    <text evidence="9">Belongs to the NAD synthetase family.</text>
</comment>
<dbReference type="CDD" id="cd07570">
    <property type="entry name" value="GAT_Gln-NAD-synth"/>
    <property type="match status" value="1"/>
</dbReference>
<feature type="active site" description="For glutaminase activity" evidence="7">
    <location>
        <position position="111"/>
    </location>
</feature>
<dbReference type="InterPro" id="IPR003694">
    <property type="entry name" value="NAD_synthase"/>
</dbReference>
<dbReference type="PANTHER" id="PTHR23090">
    <property type="entry name" value="NH 3 /GLUTAMINE-DEPENDENT NAD + SYNTHETASE"/>
    <property type="match status" value="1"/>
</dbReference>
<dbReference type="GO" id="GO:0003952">
    <property type="term" value="F:NAD+ synthase (glutamine-hydrolyzing) activity"/>
    <property type="evidence" value="ECO:0007669"/>
    <property type="project" value="UniProtKB-UniRule"/>
</dbReference>
<dbReference type="InterPro" id="IPR036526">
    <property type="entry name" value="C-N_Hydrolase_sf"/>
</dbReference>
<name>A0AAV3M0R9_9GAMM</name>
<dbReference type="GO" id="GO:0008795">
    <property type="term" value="F:NAD+ synthase activity"/>
    <property type="evidence" value="ECO:0007669"/>
    <property type="project" value="UniProtKB-UniRule"/>
</dbReference>
<dbReference type="FunFam" id="3.40.50.620:FF:000106">
    <property type="entry name" value="Glutamine-dependent NAD(+) synthetase"/>
    <property type="match status" value="1"/>
</dbReference>
<dbReference type="NCBIfam" id="TIGR00552">
    <property type="entry name" value="nadE"/>
    <property type="match status" value="1"/>
</dbReference>
<feature type="binding site" evidence="7">
    <location>
        <position position="173"/>
    </location>
    <ligand>
        <name>L-glutamine</name>
        <dbReference type="ChEBI" id="CHEBI:58359"/>
    </ligand>
</feature>
<dbReference type="GO" id="GO:0005524">
    <property type="term" value="F:ATP binding"/>
    <property type="evidence" value="ECO:0007669"/>
    <property type="project" value="UniProtKB-UniRule"/>
</dbReference>
<evidence type="ECO:0000256" key="8">
    <source>
        <dbReference type="PIRNR" id="PIRNR006630"/>
    </source>
</evidence>
<dbReference type="EC" id="6.3.5.1" evidence="7 8"/>
<dbReference type="SUPFAM" id="SSF52402">
    <property type="entry name" value="Adenine nucleotide alpha hydrolases-like"/>
    <property type="match status" value="1"/>
</dbReference>
<dbReference type="GO" id="GO:0004359">
    <property type="term" value="F:glutaminase activity"/>
    <property type="evidence" value="ECO:0007669"/>
    <property type="project" value="InterPro"/>
</dbReference>
<dbReference type="InterPro" id="IPR014445">
    <property type="entry name" value="Gln-dep_NAD_synthase"/>
</dbReference>
<evidence type="ECO:0000313" key="12">
    <source>
        <dbReference type="Proteomes" id="UP000022311"/>
    </source>
</evidence>
<keyword evidence="5 7" id="KW-0067">ATP-binding</keyword>
<comment type="catalytic activity">
    <reaction evidence="7 8">
        <text>deamido-NAD(+) + L-glutamine + ATP + H2O = L-glutamate + AMP + diphosphate + NAD(+) + H(+)</text>
        <dbReference type="Rhea" id="RHEA:24384"/>
        <dbReference type="ChEBI" id="CHEBI:15377"/>
        <dbReference type="ChEBI" id="CHEBI:15378"/>
        <dbReference type="ChEBI" id="CHEBI:29985"/>
        <dbReference type="ChEBI" id="CHEBI:30616"/>
        <dbReference type="ChEBI" id="CHEBI:33019"/>
        <dbReference type="ChEBI" id="CHEBI:57540"/>
        <dbReference type="ChEBI" id="CHEBI:58359"/>
        <dbReference type="ChEBI" id="CHEBI:58437"/>
        <dbReference type="ChEBI" id="CHEBI:456215"/>
        <dbReference type="EC" id="6.3.5.1"/>
    </reaction>
</comment>
<feature type="binding site" evidence="7">
    <location>
        <position position="368"/>
    </location>
    <ligand>
        <name>deamido-NAD(+)</name>
        <dbReference type="ChEBI" id="CHEBI:58437"/>
        <note>ligand shared between two neighboring subunits</note>
    </ligand>
</feature>
<dbReference type="PROSITE" id="PS50263">
    <property type="entry name" value="CN_HYDROLASE"/>
    <property type="match status" value="1"/>
</dbReference>
<dbReference type="PIRSF" id="PIRSF006630">
    <property type="entry name" value="NADS_GAT"/>
    <property type="match status" value="1"/>
</dbReference>
<feature type="binding site" evidence="7">
    <location>
        <position position="392"/>
    </location>
    <ligand>
        <name>ATP</name>
        <dbReference type="ChEBI" id="CHEBI:30616"/>
    </ligand>
</feature>
<evidence type="ECO:0000256" key="5">
    <source>
        <dbReference type="ARBA" id="ARBA00022840"/>
    </source>
</evidence>
<feature type="active site" description="Proton acceptor; for glutaminase activity" evidence="7">
    <location>
        <position position="44"/>
    </location>
</feature>
<dbReference type="InterPro" id="IPR003010">
    <property type="entry name" value="C-N_Hydrolase"/>
</dbReference>
<dbReference type="InterPro" id="IPR014729">
    <property type="entry name" value="Rossmann-like_a/b/a_fold"/>
</dbReference>
<evidence type="ECO:0000256" key="9">
    <source>
        <dbReference type="RuleBase" id="RU003811"/>
    </source>
</evidence>
<accession>A0AAV3M0R9</accession>
<dbReference type="GO" id="GO:0009435">
    <property type="term" value="P:NAD+ biosynthetic process"/>
    <property type="evidence" value="ECO:0007669"/>
    <property type="project" value="UniProtKB-UniRule"/>
</dbReference>
<dbReference type="Gene3D" id="3.60.110.10">
    <property type="entry name" value="Carbon-nitrogen hydrolase"/>
    <property type="match status" value="1"/>
</dbReference>
<dbReference type="Pfam" id="PF00795">
    <property type="entry name" value="CN_hydrolase"/>
    <property type="match status" value="1"/>
</dbReference>
<evidence type="ECO:0000256" key="7">
    <source>
        <dbReference type="HAMAP-Rule" id="MF_02090"/>
    </source>
</evidence>
<comment type="similarity">
    <text evidence="2 7 8">In the C-terminal section; belongs to the NAD synthetase family.</text>
</comment>
<feature type="binding site" evidence="7">
    <location>
        <position position="117"/>
    </location>
    <ligand>
        <name>L-glutamine</name>
        <dbReference type="ChEBI" id="CHEBI:58359"/>
    </ligand>
</feature>
<reference evidence="11 12" key="1">
    <citation type="submission" date="2014-01" db="EMBL/GenBank/DDBJ databases">
        <authorList>
            <person name="Durkin A.S."/>
            <person name="McCorrison J."/>
            <person name="Torralba M."/>
            <person name="Gillis M."/>
            <person name="Haft D.H."/>
            <person name="Methe B."/>
            <person name="Sutton G."/>
            <person name="Nelson K.E."/>
        </authorList>
    </citation>
    <scope>NUCLEOTIDE SEQUENCE [LARGE SCALE GENOMIC DNA]</scope>
    <source>
        <strain evidence="11 12">205/92</strain>
    </source>
</reference>
<gene>
    <name evidence="7 11" type="primary">nadE</name>
    <name evidence="11" type="ORF">HMPREF1563_3426</name>
</gene>
<comment type="pathway">
    <text evidence="1 7 8">Cofactor biosynthesis; NAD(+) biosynthesis; NAD(+) from deamido-NAD(+) (L-Gln route): step 1/1.</text>
</comment>
<evidence type="ECO:0000259" key="10">
    <source>
        <dbReference type="PROSITE" id="PS50263"/>
    </source>
</evidence>
<dbReference type="HAMAP" id="MF_02090">
    <property type="entry name" value="NadE_glutamine_dep"/>
    <property type="match status" value="1"/>
</dbReference>
<evidence type="ECO:0000256" key="1">
    <source>
        <dbReference type="ARBA" id="ARBA00005188"/>
    </source>
</evidence>